<protein>
    <submittedName>
        <fullName evidence="4">Isochorismatase hydrolase</fullName>
    </submittedName>
</protein>
<dbReference type="OrthoDB" id="1739143at2759"/>
<evidence type="ECO:0000313" key="5">
    <source>
        <dbReference type="Proteomes" id="UP000800092"/>
    </source>
</evidence>
<keyword evidence="5" id="KW-1185">Reference proteome</keyword>
<proteinExistence type="inferred from homology"/>
<dbReference type="InterPro" id="IPR036380">
    <property type="entry name" value="Isochorismatase-like_sf"/>
</dbReference>
<feature type="domain" description="Isochorismatase-like" evidence="3">
    <location>
        <begin position="24"/>
        <end position="200"/>
    </location>
</feature>
<dbReference type="PANTHER" id="PTHR43540">
    <property type="entry name" value="PEROXYUREIDOACRYLATE/UREIDOACRYLATE AMIDOHYDROLASE-RELATED"/>
    <property type="match status" value="1"/>
</dbReference>
<dbReference type="GO" id="GO:0016787">
    <property type="term" value="F:hydrolase activity"/>
    <property type="evidence" value="ECO:0007669"/>
    <property type="project" value="UniProtKB-KW"/>
</dbReference>
<evidence type="ECO:0000313" key="4">
    <source>
        <dbReference type="EMBL" id="KAF2239491.1"/>
    </source>
</evidence>
<evidence type="ECO:0000256" key="2">
    <source>
        <dbReference type="ARBA" id="ARBA00022801"/>
    </source>
</evidence>
<gene>
    <name evidence="4" type="ORF">EV356DRAFT_513805</name>
</gene>
<dbReference type="CDD" id="cd00431">
    <property type="entry name" value="cysteine_hydrolases"/>
    <property type="match status" value="1"/>
</dbReference>
<dbReference type="SUPFAM" id="SSF52499">
    <property type="entry name" value="Isochorismatase-like hydrolases"/>
    <property type="match status" value="1"/>
</dbReference>
<dbReference type="Proteomes" id="UP000800092">
    <property type="component" value="Unassembled WGS sequence"/>
</dbReference>
<name>A0A6A6HNB9_VIRVR</name>
<organism evidence="4 5">
    <name type="scientific">Viridothelium virens</name>
    <name type="common">Speckled blister lichen</name>
    <name type="synonym">Trypethelium virens</name>
    <dbReference type="NCBI Taxonomy" id="1048519"/>
    <lineage>
        <taxon>Eukaryota</taxon>
        <taxon>Fungi</taxon>
        <taxon>Dikarya</taxon>
        <taxon>Ascomycota</taxon>
        <taxon>Pezizomycotina</taxon>
        <taxon>Dothideomycetes</taxon>
        <taxon>Dothideomycetes incertae sedis</taxon>
        <taxon>Trypetheliales</taxon>
        <taxon>Trypetheliaceae</taxon>
        <taxon>Viridothelium</taxon>
    </lineage>
</organism>
<reference evidence="4" key="1">
    <citation type="journal article" date="2020" name="Stud. Mycol.">
        <title>101 Dothideomycetes genomes: a test case for predicting lifestyles and emergence of pathogens.</title>
        <authorList>
            <person name="Haridas S."/>
            <person name="Albert R."/>
            <person name="Binder M."/>
            <person name="Bloem J."/>
            <person name="Labutti K."/>
            <person name="Salamov A."/>
            <person name="Andreopoulos B."/>
            <person name="Baker S."/>
            <person name="Barry K."/>
            <person name="Bills G."/>
            <person name="Bluhm B."/>
            <person name="Cannon C."/>
            <person name="Castanera R."/>
            <person name="Culley D."/>
            <person name="Daum C."/>
            <person name="Ezra D."/>
            <person name="Gonzalez J."/>
            <person name="Henrissat B."/>
            <person name="Kuo A."/>
            <person name="Liang C."/>
            <person name="Lipzen A."/>
            <person name="Lutzoni F."/>
            <person name="Magnuson J."/>
            <person name="Mondo S."/>
            <person name="Nolan M."/>
            <person name="Ohm R."/>
            <person name="Pangilinan J."/>
            <person name="Park H.-J."/>
            <person name="Ramirez L."/>
            <person name="Alfaro M."/>
            <person name="Sun H."/>
            <person name="Tritt A."/>
            <person name="Yoshinaga Y."/>
            <person name="Zwiers L.-H."/>
            <person name="Turgeon B."/>
            <person name="Goodwin S."/>
            <person name="Spatafora J."/>
            <person name="Crous P."/>
            <person name="Grigoriev I."/>
        </authorList>
    </citation>
    <scope>NUCLEOTIDE SEQUENCE</scope>
    <source>
        <strain evidence="4">Tuck. ex Michener</strain>
    </source>
</reference>
<comment type="similarity">
    <text evidence="1">Belongs to the isochorismatase family.</text>
</comment>
<evidence type="ECO:0000256" key="1">
    <source>
        <dbReference type="ARBA" id="ARBA00006336"/>
    </source>
</evidence>
<evidence type="ECO:0000259" key="3">
    <source>
        <dbReference type="Pfam" id="PF00857"/>
    </source>
</evidence>
<keyword evidence="2 4" id="KW-0378">Hydrolase</keyword>
<sequence>MTALAATFNAADVSAPGHYGPSQTALLLLDFHSIFVQKHGGSNAPAALEVATKMRTWAKSQDIQVIHCLIDLNATPSPTCKDADRLAGTVTALKSSGGEESIELIEGGGNDITFTRRPGCVSAMNSPGLDDHLQEKGIKSLVLTGLSTSGCVMRTALAASDAEYVVTVISDGCADRDQGLHQIILEKVLNNRGYVTTAAEIQEDFANFSNEKRD</sequence>
<dbReference type="AlphaFoldDB" id="A0A6A6HNB9"/>
<dbReference type="Gene3D" id="3.40.50.850">
    <property type="entry name" value="Isochorismatase-like"/>
    <property type="match status" value="1"/>
</dbReference>
<dbReference type="InterPro" id="IPR050272">
    <property type="entry name" value="Isochorismatase-like_hydrls"/>
</dbReference>
<accession>A0A6A6HNB9</accession>
<dbReference type="EMBL" id="ML991772">
    <property type="protein sequence ID" value="KAF2239491.1"/>
    <property type="molecule type" value="Genomic_DNA"/>
</dbReference>
<dbReference type="Pfam" id="PF00857">
    <property type="entry name" value="Isochorismatase"/>
    <property type="match status" value="1"/>
</dbReference>
<dbReference type="InterPro" id="IPR000868">
    <property type="entry name" value="Isochorismatase-like_dom"/>
</dbReference>